<sequence>MRVIGIAGWSGSGKTTLIERMIPVWCAQGLRVATIKHAHHGFDLDTPGKDSWRHREAGASKVLMLSDARWVLMSELRGAPEPPFAEQLRLLAPCDLVVVEGFKRAPIPKVEVYRPEVGKPPIWPEEPMIRAVATPGGEQARSALPEECLLPLLDLDHPEAVAEAALELAYSAEQWEEEEIEDNHE</sequence>
<dbReference type="GO" id="GO:0005525">
    <property type="term" value="F:GTP binding"/>
    <property type="evidence" value="ECO:0007669"/>
    <property type="project" value="InterPro"/>
</dbReference>
<dbReference type="PANTHER" id="PTHR40072">
    <property type="entry name" value="MOLYBDOPTERIN-GUANINE DINUCLEOTIDE BIOSYNTHESIS ADAPTER PROTEIN-RELATED"/>
    <property type="match status" value="1"/>
</dbReference>
<dbReference type="SUPFAM" id="SSF52540">
    <property type="entry name" value="P-loop containing nucleoside triphosphate hydrolases"/>
    <property type="match status" value="1"/>
</dbReference>
<dbReference type="InterPro" id="IPR004435">
    <property type="entry name" value="MobB_dom"/>
</dbReference>
<name>A0A2Z6DWP9_HYDTE</name>
<dbReference type="Gene3D" id="3.40.50.300">
    <property type="entry name" value="P-loop containing nucleotide triphosphate hydrolases"/>
    <property type="match status" value="1"/>
</dbReference>
<gene>
    <name evidence="2" type="ORF">HPTL_0589</name>
</gene>
<organism evidence="2 3">
    <name type="scientific">Hydrogenophilus thermoluteolus</name>
    <name type="common">Pseudomonas hydrogenothermophila</name>
    <dbReference type="NCBI Taxonomy" id="297"/>
    <lineage>
        <taxon>Bacteria</taxon>
        <taxon>Pseudomonadati</taxon>
        <taxon>Pseudomonadota</taxon>
        <taxon>Hydrogenophilia</taxon>
        <taxon>Hydrogenophilales</taxon>
        <taxon>Hydrogenophilaceae</taxon>
        <taxon>Hydrogenophilus</taxon>
    </lineage>
</organism>
<dbReference type="InterPro" id="IPR052539">
    <property type="entry name" value="MGD_biosynthesis_adapter"/>
</dbReference>
<reference evidence="2 3" key="1">
    <citation type="submission" date="2018-04" db="EMBL/GenBank/DDBJ databases">
        <title>Complete genome sequence of Hydrogenophilus thermoluteolus TH-1.</title>
        <authorList>
            <person name="Arai H."/>
        </authorList>
    </citation>
    <scope>NUCLEOTIDE SEQUENCE [LARGE SCALE GENOMIC DNA]</scope>
    <source>
        <strain evidence="2 3">TH-1</strain>
    </source>
</reference>
<feature type="domain" description="Molybdopterin-guanine dinucleotide biosynthesis protein B (MobB)" evidence="1">
    <location>
        <begin position="3"/>
        <end position="134"/>
    </location>
</feature>
<dbReference type="EMBL" id="AP018558">
    <property type="protein sequence ID" value="BBD76857.1"/>
    <property type="molecule type" value="Genomic_DNA"/>
</dbReference>
<evidence type="ECO:0000313" key="2">
    <source>
        <dbReference type="EMBL" id="BBD76857.1"/>
    </source>
</evidence>
<accession>A0A2Z6DWP9</accession>
<dbReference type="InterPro" id="IPR027417">
    <property type="entry name" value="P-loop_NTPase"/>
</dbReference>
<evidence type="ECO:0000259" key="1">
    <source>
        <dbReference type="Pfam" id="PF03205"/>
    </source>
</evidence>
<proteinExistence type="predicted"/>
<keyword evidence="3" id="KW-1185">Reference proteome</keyword>
<dbReference type="Proteomes" id="UP000262004">
    <property type="component" value="Chromosome"/>
</dbReference>
<dbReference type="OrthoDB" id="9804758at2"/>
<dbReference type="KEGG" id="htl:HPTL_0589"/>
<dbReference type="AlphaFoldDB" id="A0A2Z6DWP9"/>
<evidence type="ECO:0000313" key="3">
    <source>
        <dbReference type="Proteomes" id="UP000262004"/>
    </source>
</evidence>
<protein>
    <submittedName>
        <fullName evidence="2">Molybdopterin-guanine dinucleotide biosynthesis protein B</fullName>
    </submittedName>
</protein>
<dbReference type="GO" id="GO:0006777">
    <property type="term" value="P:Mo-molybdopterin cofactor biosynthetic process"/>
    <property type="evidence" value="ECO:0007669"/>
    <property type="project" value="InterPro"/>
</dbReference>
<dbReference type="CDD" id="cd03116">
    <property type="entry name" value="MobB"/>
    <property type="match status" value="1"/>
</dbReference>
<dbReference type="NCBIfam" id="TIGR00176">
    <property type="entry name" value="mobB"/>
    <property type="match status" value="1"/>
</dbReference>
<dbReference type="Pfam" id="PF03205">
    <property type="entry name" value="MobB"/>
    <property type="match status" value="1"/>
</dbReference>
<dbReference type="PANTHER" id="PTHR40072:SF1">
    <property type="entry name" value="MOLYBDOPTERIN-GUANINE DINUCLEOTIDE BIOSYNTHESIS ADAPTER PROTEIN"/>
    <property type="match status" value="1"/>
</dbReference>
<dbReference type="RefSeq" id="WP_119334661.1">
    <property type="nucleotide sequence ID" value="NZ_AP018558.1"/>
</dbReference>